<evidence type="ECO:0000256" key="3">
    <source>
        <dbReference type="ARBA" id="ARBA00023163"/>
    </source>
</evidence>
<dbReference type="Gene3D" id="3.20.20.140">
    <property type="entry name" value="Metal-dependent hydrolases"/>
    <property type="match status" value="1"/>
</dbReference>
<evidence type="ECO:0000256" key="1">
    <source>
        <dbReference type="ARBA" id="ARBA00023015"/>
    </source>
</evidence>
<feature type="domain" description="HTH gntR-type" evidence="4">
    <location>
        <begin position="11"/>
        <end position="79"/>
    </location>
</feature>
<keyword evidence="5" id="KW-0378">Hydrolase</keyword>
<protein>
    <submittedName>
        <fullName evidence="5">Predicted metal-dependent hydrolase, TIM-barrel fold</fullName>
    </submittedName>
</protein>
<dbReference type="CDD" id="cd07377">
    <property type="entry name" value="WHTH_GntR"/>
    <property type="match status" value="1"/>
</dbReference>
<dbReference type="InterPro" id="IPR000524">
    <property type="entry name" value="Tscrpt_reg_HTH_GntR"/>
</dbReference>
<dbReference type="Gene3D" id="1.20.120.530">
    <property type="entry name" value="GntR ligand-binding domain-like"/>
    <property type="match status" value="1"/>
</dbReference>
<evidence type="ECO:0000313" key="6">
    <source>
        <dbReference type="Proteomes" id="UP000182400"/>
    </source>
</evidence>
<evidence type="ECO:0000256" key="2">
    <source>
        <dbReference type="ARBA" id="ARBA00023125"/>
    </source>
</evidence>
<organism evidence="5 6">
    <name type="scientific">Ectopseudomonas composti</name>
    <dbReference type="NCBI Taxonomy" id="658457"/>
    <lineage>
        <taxon>Bacteria</taxon>
        <taxon>Pseudomonadati</taxon>
        <taxon>Pseudomonadota</taxon>
        <taxon>Gammaproteobacteria</taxon>
        <taxon>Pseudomonadales</taxon>
        <taxon>Pseudomonadaceae</taxon>
        <taxon>Ectopseudomonas</taxon>
    </lineage>
</organism>
<accession>A0A1I5JDI0</accession>
<dbReference type="Proteomes" id="UP000182400">
    <property type="component" value="Unassembled WGS sequence"/>
</dbReference>
<dbReference type="SUPFAM" id="SSF51556">
    <property type="entry name" value="Metallo-dependent hydrolases"/>
    <property type="match status" value="1"/>
</dbReference>
<dbReference type="SMART" id="SM00895">
    <property type="entry name" value="FCD"/>
    <property type="match status" value="1"/>
</dbReference>
<evidence type="ECO:0000313" key="5">
    <source>
        <dbReference type="EMBL" id="SFO70884.1"/>
    </source>
</evidence>
<sequence length="537" mass="59958">MTKLDGVPGRQPLSVDISRYLQDEIVEGRLKPGDRIPSEAQLRARFGVGRNVVREAVARLKSDGLVQSHQGKGAFVSDKAHRNSFRIDHEELADLPKLRQLYELRLDLEVAAAGMAARRRSKLQLAQIRAVVDDFRLAVEQRQNLIESSLAFKRGIAEATANEYFRNFMLFLSAHIFEAASLERRMDGSGQLGSVLLREYQAIVEAIALGDPDLARRAAWQHIINSAERNGLRGLNGWEATRMSSLGESYAPPCAAPIPVHRMPRRALPADACDCHFHIIGDPLTQPFTPHRSYTPPPASLEEYRQLQSMLGLRRGVIVQPSVYGYDNRVMLEALREGGADFRGVVVISDQTTEAELRAMHELGVRGVRINLIYKSGVEVSDVTNLARKVAPLGWHVQLLIDISEFADLYETLAGLPVEVVIDHMGHMPASIGVEHPGFAALLRLTREGKVWVKLSGASRITNRSDMPYVDTAPYARALIQANPSRILWASDWPHVCLSVPMPDDTRLLEEFYDWADDDEGVIRQIMVDNPARLYGF</sequence>
<dbReference type="InterPro" id="IPR036390">
    <property type="entry name" value="WH_DNA-bd_sf"/>
</dbReference>
<dbReference type="GO" id="GO:0003677">
    <property type="term" value="F:DNA binding"/>
    <property type="evidence" value="ECO:0007669"/>
    <property type="project" value="UniProtKB-KW"/>
</dbReference>
<dbReference type="SUPFAM" id="SSF46785">
    <property type="entry name" value="Winged helix' DNA-binding domain"/>
    <property type="match status" value="1"/>
</dbReference>
<dbReference type="InterPro" id="IPR052358">
    <property type="entry name" value="Aro_Compnd_Degr_Hydrolases"/>
</dbReference>
<dbReference type="InterPro" id="IPR006680">
    <property type="entry name" value="Amidohydro-rel"/>
</dbReference>
<dbReference type="RefSeq" id="WP_074936207.1">
    <property type="nucleotide sequence ID" value="NZ_FOWP01000001.1"/>
</dbReference>
<dbReference type="PANTHER" id="PTHR35563:SF2">
    <property type="entry name" value="BARREL METAL-DEPENDENT HYDROLASE, PUTATIVE (AFU_ORTHOLOGUE AFUA_1G16240)-RELATED"/>
    <property type="match status" value="1"/>
</dbReference>
<dbReference type="Pfam" id="PF07729">
    <property type="entry name" value="FCD"/>
    <property type="match status" value="1"/>
</dbReference>
<dbReference type="InterPro" id="IPR036388">
    <property type="entry name" value="WH-like_DNA-bd_sf"/>
</dbReference>
<dbReference type="STRING" id="658457.SAMN05216601_101282"/>
<dbReference type="Pfam" id="PF00392">
    <property type="entry name" value="GntR"/>
    <property type="match status" value="1"/>
</dbReference>
<dbReference type="OrthoDB" id="9787654at2"/>
<keyword evidence="1" id="KW-0805">Transcription regulation</keyword>
<dbReference type="InterPro" id="IPR047874">
    <property type="entry name" value="GLI/LigI"/>
</dbReference>
<gene>
    <name evidence="5" type="ORF">SAMN05216601_101282</name>
</gene>
<dbReference type="PRINTS" id="PR00035">
    <property type="entry name" value="HTHGNTR"/>
</dbReference>
<keyword evidence="3" id="KW-0804">Transcription</keyword>
<dbReference type="EMBL" id="FOWP01000001">
    <property type="protein sequence ID" value="SFO70884.1"/>
    <property type="molecule type" value="Genomic_DNA"/>
</dbReference>
<reference evidence="5 6" key="1">
    <citation type="submission" date="2016-10" db="EMBL/GenBank/DDBJ databases">
        <authorList>
            <person name="de Groot N.N."/>
        </authorList>
    </citation>
    <scope>NUCLEOTIDE SEQUENCE [LARGE SCALE GENOMIC DNA]</scope>
    <source>
        <strain evidence="5 6">CCUG 59231</strain>
    </source>
</reference>
<dbReference type="Pfam" id="PF04909">
    <property type="entry name" value="Amidohydro_2"/>
    <property type="match status" value="1"/>
</dbReference>
<name>A0A1I5JDI0_9GAMM</name>
<keyword evidence="2" id="KW-0238">DNA-binding</keyword>
<dbReference type="AlphaFoldDB" id="A0A1I5JDI0"/>
<dbReference type="PANTHER" id="PTHR35563">
    <property type="entry name" value="BARREL METAL-DEPENDENT HYDROLASE, PUTATIVE (AFU_ORTHOLOGUE AFUA_1G16240)-RELATED"/>
    <property type="match status" value="1"/>
</dbReference>
<dbReference type="InterPro" id="IPR011711">
    <property type="entry name" value="GntR_C"/>
</dbReference>
<dbReference type="Gene3D" id="1.10.10.10">
    <property type="entry name" value="Winged helix-like DNA-binding domain superfamily/Winged helix DNA-binding domain"/>
    <property type="match status" value="1"/>
</dbReference>
<dbReference type="InterPro" id="IPR008920">
    <property type="entry name" value="TF_FadR/GntR_C"/>
</dbReference>
<dbReference type="SUPFAM" id="SSF48008">
    <property type="entry name" value="GntR ligand-binding domain-like"/>
    <property type="match status" value="1"/>
</dbReference>
<dbReference type="InterPro" id="IPR032466">
    <property type="entry name" value="Metal_Hydrolase"/>
</dbReference>
<dbReference type="SMART" id="SM00345">
    <property type="entry name" value="HTH_GNTR"/>
    <property type="match status" value="1"/>
</dbReference>
<dbReference type="PROSITE" id="PS50949">
    <property type="entry name" value="HTH_GNTR"/>
    <property type="match status" value="1"/>
</dbReference>
<proteinExistence type="predicted"/>
<dbReference type="GO" id="GO:0003700">
    <property type="term" value="F:DNA-binding transcription factor activity"/>
    <property type="evidence" value="ECO:0007669"/>
    <property type="project" value="InterPro"/>
</dbReference>
<dbReference type="GO" id="GO:0016787">
    <property type="term" value="F:hydrolase activity"/>
    <property type="evidence" value="ECO:0007669"/>
    <property type="project" value="UniProtKB-KW"/>
</dbReference>
<dbReference type="CDD" id="cd01311">
    <property type="entry name" value="PDC_hydrolase"/>
    <property type="match status" value="1"/>
</dbReference>
<evidence type="ECO:0000259" key="4">
    <source>
        <dbReference type="PROSITE" id="PS50949"/>
    </source>
</evidence>